<reference evidence="2 3" key="1">
    <citation type="submission" date="2019-12" db="EMBL/GenBank/DDBJ databases">
        <title>Complete Genome Sequence of a Quorum-Sensing Bacterium,Rhodobacteraceae bacterium C31, Isolated from a marine microalgae symbiotic bacteria.</title>
        <authorList>
            <person name="Zhang Y."/>
        </authorList>
    </citation>
    <scope>NUCLEOTIDE SEQUENCE [LARGE SCALE GENOMIC DNA]</scope>
    <source>
        <strain evidence="2 3">C31</strain>
    </source>
</reference>
<protein>
    <recommendedName>
        <fullName evidence="4">Tetratricopeptide repeat protein</fullName>
    </recommendedName>
</protein>
<evidence type="ECO:0000313" key="2">
    <source>
        <dbReference type="EMBL" id="QRF68549.1"/>
    </source>
</evidence>
<proteinExistence type="predicted"/>
<dbReference type="EMBL" id="CP047166">
    <property type="protein sequence ID" value="QRF68549.1"/>
    <property type="molecule type" value="Genomic_DNA"/>
</dbReference>
<evidence type="ECO:0000256" key="1">
    <source>
        <dbReference type="PROSITE-ProRule" id="PRU00339"/>
    </source>
</evidence>
<gene>
    <name evidence="2" type="ORF">GQA70_16125</name>
</gene>
<dbReference type="InterPro" id="IPR011990">
    <property type="entry name" value="TPR-like_helical_dom_sf"/>
</dbReference>
<dbReference type="InterPro" id="IPR019734">
    <property type="entry name" value="TPR_rpt"/>
</dbReference>
<feature type="repeat" description="TPR" evidence="1">
    <location>
        <begin position="92"/>
        <end position="125"/>
    </location>
</feature>
<name>A0ABX7FEQ1_9RHOB</name>
<evidence type="ECO:0000313" key="3">
    <source>
        <dbReference type="Proteomes" id="UP000596387"/>
    </source>
</evidence>
<sequence length="173" mass="19147">MSVLALPALADGCPEAPDISDAMASLYERLQAAPDERTAQLITNEMWGLWDDAPDEPSQMMLDEGMRARASYDFLRALDRFDSLVGYCPHYAEGYNQRAFVNFIRQEYALALPDVERALELRPRHVGALSGYALTLLALGREAEGQVALRAALAVNPWLAERALLKPVPGEEL</sequence>
<accession>A0ABX7FEQ1</accession>
<dbReference type="SUPFAM" id="SSF48452">
    <property type="entry name" value="TPR-like"/>
    <property type="match status" value="1"/>
</dbReference>
<dbReference type="Gene3D" id="1.25.40.10">
    <property type="entry name" value="Tetratricopeptide repeat domain"/>
    <property type="match status" value="1"/>
</dbReference>
<dbReference type="Proteomes" id="UP000596387">
    <property type="component" value="Chromosome"/>
</dbReference>
<organism evidence="2 3">
    <name type="scientific">Ponticoccus alexandrii</name>
    <dbReference type="NCBI Taxonomy" id="1943633"/>
    <lineage>
        <taxon>Bacteria</taxon>
        <taxon>Pseudomonadati</taxon>
        <taxon>Pseudomonadota</taxon>
        <taxon>Alphaproteobacteria</taxon>
        <taxon>Rhodobacterales</taxon>
        <taxon>Roseobacteraceae</taxon>
        <taxon>Ponticoccus</taxon>
    </lineage>
</organism>
<keyword evidence="1" id="KW-0802">TPR repeat</keyword>
<evidence type="ECO:0008006" key="4">
    <source>
        <dbReference type="Google" id="ProtNLM"/>
    </source>
</evidence>
<keyword evidence="3" id="KW-1185">Reference proteome</keyword>
<dbReference type="PROSITE" id="PS50005">
    <property type="entry name" value="TPR"/>
    <property type="match status" value="1"/>
</dbReference>